<keyword evidence="2" id="KW-0812">Transmembrane</keyword>
<protein>
    <recommendedName>
        <fullName evidence="5">Secreted protein</fullName>
    </recommendedName>
</protein>
<keyword evidence="4" id="KW-1185">Reference proteome</keyword>
<organism evidence="3 4">
    <name type="scientific">Nostocoides vanveenii</name>
    <dbReference type="NCBI Taxonomy" id="330835"/>
    <lineage>
        <taxon>Bacteria</taxon>
        <taxon>Bacillati</taxon>
        <taxon>Actinomycetota</taxon>
        <taxon>Actinomycetes</taxon>
        <taxon>Micrococcales</taxon>
        <taxon>Intrasporangiaceae</taxon>
        <taxon>Nostocoides</taxon>
    </lineage>
</organism>
<feature type="transmembrane region" description="Helical" evidence="2">
    <location>
        <begin position="6"/>
        <end position="25"/>
    </location>
</feature>
<keyword evidence="2" id="KW-0472">Membrane</keyword>
<comment type="caution">
    <text evidence="3">The sequence shown here is derived from an EMBL/GenBank/DDBJ whole genome shotgun (WGS) entry which is preliminary data.</text>
</comment>
<name>A0ABP4W2Y0_9MICO</name>
<dbReference type="Proteomes" id="UP001501475">
    <property type="component" value="Unassembled WGS sequence"/>
</dbReference>
<sequence length="108" mass="11171">MARVPLAGVAVVVVTAGWLIGSLLGRNRKPARGAWACENGRKAEAQRYGAPTQGVKPTASGKRHGTQTDHPAPVRSGSVDATHPKAPKIPPPGHNALGSRLLARVEGC</sequence>
<evidence type="ECO:0000256" key="1">
    <source>
        <dbReference type="SAM" id="MobiDB-lite"/>
    </source>
</evidence>
<evidence type="ECO:0008006" key="5">
    <source>
        <dbReference type="Google" id="ProtNLM"/>
    </source>
</evidence>
<dbReference type="EMBL" id="BAAAPN010000008">
    <property type="protein sequence ID" value="GAA1745622.1"/>
    <property type="molecule type" value="Genomic_DNA"/>
</dbReference>
<accession>A0ABP4W2Y0</accession>
<keyword evidence="2" id="KW-1133">Transmembrane helix</keyword>
<evidence type="ECO:0000313" key="3">
    <source>
        <dbReference type="EMBL" id="GAA1745622.1"/>
    </source>
</evidence>
<feature type="region of interest" description="Disordered" evidence="1">
    <location>
        <begin position="43"/>
        <end position="98"/>
    </location>
</feature>
<reference evidence="4" key="1">
    <citation type="journal article" date="2019" name="Int. J. Syst. Evol. Microbiol.">
        <title>The Global Catalogue of Microorganisms (GCM) 10K type strain sequencing project: providing services to taxonomists for standard genome sequencing and annotation.</title>
        <authorList>
            <consortium name="The Broad Institute Genomics Platform"/>
            <consortium name="The Broad Institute Genome Sequencing Center for Infectious Disease"/>
            <person name="Wu L."/>
            <person name="Ma J."/>
        </authorList>
    </citation>
    <scope>NUCLEOTIDE SEQUENCE [LARGE SCALE GENOMIC DNA]</scope>
    <source>
        <strain evidence="4">JCM 15591</strain>
    </source>
</reference>
<gene>
    <name evidence="3" type="ORF">GCM10009810_02710</name>
</gene>
<proteinExistence type="predicted"/>
<evidence type="ECO:0000256" key="2">
    <source>
        <dbReference type="SAM" id="Phobius"/>
    </source>
</evidence>
<evidence type="ECO:0000313" key="4">
    <source>
        <dbReference type="Proteomes" id="UP001501475"/>
    </source>
</evidence>